<evidence type="ECO:0000256" key="1">
    <source>
        <dbReference type="SAM" id="MobiDB-lite"/>
    </source>
</evidence>
<keyword evidence="3" id="KW-1185">Reference proteome</keyword>
<name>A0AAV7KXI6_PLEWA</name>
<dbReference type="EMBL" id="JANPWB010000016">
    <property type="protein sequence ID" value="KAJ1084221.1"/>
    <property type="molecule type" value="Genomic_DNA"/>
</dbReference>
<organism evidence="2 3">
    <name type="scientific">Pleurodeles waltl</name>
    <name type="common">Iberian ribbed newt</name>
    <dbReference type="NCBI Taxonomy" id="8319"/>
    <lineage>
        <taxon>Eukaryota</taxon>
        <taxon>Metazoa</taxon>
        <taxon>Chordata</taxon>
        <taxon>Craniata</taxon>
        <taxon>Vertebrata</taxon>
        <taxon>Euteleostomi</taxon>
        <taxon>Amphibia</taxon>
        <taxon>Batrachia</taxon>
        <taxon>Caudata</taxon>
        <taxon>Salamandroidea</taxon>
        <taxon>Salamandridae</taxon>
        <taxon>Pleurodelinae</taxon>
        <taxon>Pleurodeles</taxon>
    </lineage>
</organism>
<proteinExistence type="predicted"/>
<reference evidence="2" key="1">
    <citation type="journal article" date="2022" name="bioRxiv">
        <title>Sequencing and chromosome-scale assembly of the giantPleurodeles waltlgenome.</title>
        <authorList>
            <person name="Brown T."/>
            <person name="Elewa A."/>
            <person name="Iarovenko S."/>
            <person name="Subramanian E."/>
            <person name="Araus A.J."/>
            <person name="Petzold A."/>
            <person name="Susuki M."/>
            <person name="Suzuki K.-i.T."/>
            <person name="Hayashi T."/>
            <person name="Toyoda A."/>
            <person name="Oliveira C."/>
            <person name="Osipova E."/>
            <person name="Leigh N.D."/>
            <person name="Simon A."/>
            <person name="Yun M.H."/>
        </authorList>
    </citation>
    <scope>NUCLEOTIDE SEQUENCE</scope>
    <source>
        <strain evidence="2">20211129_DDA</strain>
        <tissue evidence="2">Liver</tissue>
    </source>
</reference>
<comment type="caution">
    <text evidence="2">The sequence shown here is derived from an EMBL/GenBank/DDBJ whole genome shotgun (WGS) entry which is preliminary data.</text>
</comment>
<evidence type="ECO:0000313" key="2">
    <source>
        <dbReference type="EMBL" id="KAJ1084221.1"/>
    </source>
</evidence>
<protein>
    <submittedName>
        <fullName evidence="2">Uncharacterized protein</fullName>
    </submittedName>
</protein>
<sequence>MWLRGPWPRPRWPVWAGPHCIWAWLSVAGGAISAGGRGLRAGVCSVQPMEGGGVARAELGGGGRRSSVPSFVRRRRRRRRAASQDRLFSQPPNVATWECQVLARSFRNLRRLYDASRGSRGAIHRGHDAIDAIAQQQMAERV</sequence>
<gene>
    <name evidence="2" type="ORF">NDU88_004373</name>
</gene>
<feature type="compositionally biased region" description="Basic residues" evidence="1">
    <location>
        <begin position="72"/>
        <end position="81"/>
    </location>
</feature>
<accession>A0AAV7KXI6</accession>
<feature type="compositionally biased region" description="Gly residues" evidence="1">
    <location>
        <begin position="55"/>
        <end position="64"/>
    </location>
</feature>
<evidence type="ECO:0000313" key="3">
    <source>
        <dbReference type="Proteomes" id="UP001066276"/>
    </source>
</evidence>
<feature type="region of interest" description="Disordered" evidence="1">
    <location>
        <begin position="55"/>
        <end position="86"/>
    </location>
</feature>
<dbReference type="AlphaFoldDB" id="A0AAV7KXI6"/>
<dbReference type="Proteomes" id="UP001066276">
    <property type="component" value="Chromosome 12"/>
</dbReference>